<dbReference type="OrthoDB" id="68575at2759"/>
<feature type="chain" id="PRO_5025620815" description="Amine oxidase domain-containing protein" evidence="1">
    <location>
        <begin position="23"/>
        <end position="380"/>
    </location>
</feature>
<dbReference type="Pfam" id="PF13450">
    <property type="entry name" value="NAD_binding_8"/>
    <property type="match status" value="1"/>
</dbReference>
<name>A0A6A5SYB3_9PLEO</name>
<dbReference type="Gene3D" id="1.10.405.20">
    <property type="match status" value="1"/>
</dbReference>
<dbReference type="InterPro" id="IPR036188">
    <property type="entry name" value="FAD/NAD-bd_sf"/>
</dbReference>
<proteinExistence type="predicted"/>
<dbReference type="Proteomes" id="UP000800038">
    <property type="component" value="Unassembled WGS sequence"/>
</dbReference>
<dbReference type="SUPFAM" id="SSF51905">
    <property type="entry name" value="FAD/NAD(P)-binding domain"/>
    <property type="match status" value="1"/>
</dbReference>
<reference evidence="2" key="1">
    <citation type="journal article" date="2020" name="Stud. Mycol.">
        <title>101 Dothideomycetes genomes: a test case for predicting lifestyles and emergence of pathogens.</title>
        <authorList>
            <person name="Haridas S."/>
            <person name="Albert R."/>
            <person name="Binder M."/>
            <person name="Bloem J."/>
            <person name="Labutti K."/>
            <person name="Salamov A."/>
            <person name="Andreopoulos B."/>
            <person name="Baker S."/>
            <person name="Barry K."/>
            <person name="Bills G."/>
            <person name="Bluhm B."/>
            <person name="Cannon C."/>
            <person name="Castanera R."/>
            <person name="Culley D."/>
            <person name="Daum C."/>
            <person name="Ezra D."/>
            <person name="Gonzalez J."/>
            <person name="Henrissat B."/>
            <person name="Kuo A."/>
            <person name="Liang C."/>
            <person name="Lipzen A."/>
            <person name="Lutzoni F."/>
            <person name="Magnuson J."/>
            <person name="Mondo S."/>
            <person name="Nolan M."/>
            <person name="Ohm R."/>
            <person name="Pangilinan J."/>
            <person name="Park H.-J."/>
            <person name="Ramirez L."/>
            <person name="Alfaro M."/>
            <person name="Sun H."/>
            <person name="Tritt A."/>
            <person name="Yoshinaga Y."/>
            <person name="Zwiers L.-H."/>
            <person name="Turgeon B."/>
            <person name="Goodwin S."/>
            <person name="Spatafora J."/>
            <person name="Crous P."/>
            <person name="Grigoriev I."/>
        </authorList>
    </citation>
    <scope>NUCLEOTIDE SEQUENCE</scope>
    <source>
        <strain evidence="2">CBS 161.51</strain>
    </source>
</reference>
<evidence type="ECO:0000313" key="2">
    <source>
        <dbReference type="EMBL" id="KAF1944858.1"/>
    </source>
</evidence>
<dbReference type="EMBL" id="ML976013">
    <property type="protein sequence ID" value="KAF1944858.1"/>
    <property type="molecule type" value="Genomic_DNA"/>
</dbReference>
<keyword evidence="1" id="KW-0732">Signal</keyword>
<evidence type="ECO:0000256" key="1">
    <source>
        <dbReference type="SAM" id="SignalP"/>
    </source>
</evidence>
<dbReference type="AlphaFoldDB" id="A0A6A5SYB3"/>
<protein>
    <recommendedName>
        <fullName evidence="4">Amine oxidase domain-containing protein</fullName>
    </recommendedName>
</protein>
<dbReference type="Gene3D" id="3.50.50.60">
    <property type="entry name" value="FAD/NAD(P)-binding domain"/>
    <property type="match status" value="1"/>
</dbReference>
<accession>A0A6A5SYB3</accession>
<gene>
    <name evidence="2" type="ORF">EJ02DRAFT_419914</name>
</gene>
<organism evidence="2 3">
    <name type="scientific">Clathrospora elynae</name>
    <dbReference type="NCBI Taxonomy" id="706981"/>
    <lineage>
        <taxon>Eukaryota</taxon>
        <taxon>Fungi</taxon>
        <taxon>Dikarya</taxon>
        <taxon>Ascomycota</taxon>
        <taxon>Pezizomycotina</taxon>
        <taxon>Dothideomycetes</taxon>
        <taxon>Pleosporomycetidae</taxon>
        <taxon>Pleosporales</taxon>
        <taxon>Diademaceae</taxon>
        <taxon>Clathrospora</taxon>
    </lineage>
</organism>
<keyword evidence="3" id="KW-1185">Reference proteome</keyword>
<feature type="signal peptide" evidence="1">
    <location>
        <begin position="1"/>
        <end position="22"/>
    </location>
</feature>
<evidence type="ECO:0000313" key="3">
    <source>
        <dbReference type="Proteomes" id="UP000800038"/>
    </source>
</evidence>
<sequence length="380" mass="42086">MISVAHIARILALLNLTFTSSASPTPSCVCNEESIERDVAIIGGGATGTLAGIHLKDAEKSIIVVEKMNRLGGPVHMYTDPRTGTKFDFGTQIYFNQTVTKDYLKRLNISITNLGIGFPTKSVYANFKTGQGFDNYTEPNVADGLPGYVAQLSKYPYLEEGFNLTYPVPEDLPLPFGDFVDKYNLQSLTHFTFFQAQGMGNQMLQSALYVLKYISMAVVQGVSSSFLTTVSGNTQEIYDSALKILQLDTKQLLIPIQPRSDILQPFDLDSKERDIFDKFSNSAFVTGLINNTGLQDNLTCNGIDPMKRFDLPTLPGMYNIYSTSIPSVLSFKYGVPTDMSTEMVKADVRNSVIKLRESYSDDLGGMWTLLPLLPTRILSW</sequence>
<evidence type="ECO:0008006" key="4">
    <source>
        <dbReference type="Google" id="ProtNLM"/>
    </source>
</evidence>